<evidence type="ECO:0000313" key="1">
    <source>
        <dbReference type="EMBL" id="MCF2870966.1"/>
    </source>
</evidence>
<dbReference type="Proteomes" id="UP001200557">
    <property type="component" value="Unassembled WGS sequence"/>
</dbReference>
<proteinExistence type="predicted"/>
<name>A0ABS9CUN1_9RHOB</name>
<comment type="caution">
    <text evidence="1">The sequence shown here is derived from an EMBL/GenBank/DDBJ whole genome shotgun (WGS) entry which is preliminary data.</text>
</comment>
<organism evidence="1 2">
    <name type="scientific">Octadecabacter dasysiphoniae</name>
    <dbReference type="NCBI Taxonomy" id="2909341"/>
    <lineage>
        <taxon>Bacteria</taxon>
        <taxon>Pseudomonadati</taxon>
        <taxon>Pseudomonadota</taxon>
        <taxon>Alphaproteobacteria</taxon>
        <taxon>Rhodobacterales</taxon>
        <taxon>Roseobacteraceae</taxon>
        <taxon>Octadecabacter</taxon>
    </lineage>
</organism>
<sequence>MVGSRVFGVFRGRFRAVMTAVVRRVLRRNVDPNGRGAGARFPPVEAMQVTDVAFDAGHVFDEELLALEAASDTHRPHAEWGPEYEVVKAAFDPLFYLSRNPDIARQALDPVGHYLRAGARENRDPAPWFSTAEYRRAYLKGSAGQQPNKVNPFYHFLTEGRAAGYAPRAPANYDAFCRSIGSDAHETSERVRARMEDVRDRLRRGELGEMVMKATALDPLIGRSWRAGLRVRVPPASNAIGVRRIGHLIDLQHQAGGRRAKAVIVVDGRKLGVGAPEIEAIIERTIANVTADETVVVVLDGLGSVAHLNPMVRVVHFGLAMPRAKDYKPGRTLVEFIRSLRPEIVVNLNAVLMNKAMRRQGRAVAASSVVYQYLPFDVTRDAAQLGSRYYRAIDVHHRVIVPTQAERDHLTHAFTLPEAQSESIWIACDEHAPPPFIGLRTEQVNNAPN</sequence>
<dbReference type="RefSeq" id="WP_235225093.1">
    <property type="nucleotide sequence ID" value="NZ_JAKGAQ010000002.1"/>
</dbReference>
<protein>
    <submittedName>
        <fullName evidence="1">Uncharacterized protein</fullName>
    </submittedName>
</protein>
<dbReference type="EMBL" id="JAKGAQ010000002">
    <property type="protein sequence ID" value="MCF2870966.1"/>
    <property type="molecule type" value="Genomic_DNA"/>
</dbReference>
<reference evidence="1 2" key="1">
    <citation type="submission" date="2022-01" db="EMBL/GenBank/DDBJ databases">
        <title>Octadecabacter sp. nov., isolated from a marine alga.</title>
        <authorList>
            <person name="Jin M.S."/>
            <person name="Kim H.M."/>
            <person name="Han D.M."/>
            <person name="Jung J.J."/>
            <person name="Jeon C.O."/>
        </authorList>
    </citation>
    <scope>NUCLEOTIDE SEQUENCE [LARGE SCALE GENOMIC DNA]</scope>
    <source>
        <strain evidence="1 2">G9-8</strain>
    </source>
</reference>
<keyword evidence="2" id="KW-1185">Reference proteome</keyword>
<evidence type="ECO:0000313" key="2">
    <source>
        <dbReference type="Proteomes" id="UP001200557"/>
    </source>
</evidence>
<gene>
    <name evidence="1" type="ORF">L0664_07805</name>
</gene>
<accession>A0ABS9CUN1</accession>